<gene>
    <name evidence="1" type="ORF">MENTE1834_LOCUS20835</name>
</gene>
<keyword evidence="2" id="KW-1185">Reference proteome</keyword>
<organism evidence="1 2">
    <name type="scientific">Meloidogyne enterolobii</name>
    <name type="common">Root-knot nematode worm</name>
    <name type="synonym">Meloidogyne mayaguensis</name>
    <dbReference type="NCBI Taxonomy" id="390850"/>
    <lineage>
        <taxon>Eukaryota</taxon>
        <taxon>Metazoa</taxon>
        <taxon>Ecdysozoa</taxon>
        <taxon>Nematoda</taxon>
        <taxon>Chromadorea</taxon>
        <taxon>Rhabditida</taxon>
        <taxon>Tylenchina</taxon>
        <taxon>Tylenchomorpha</taxon>
        <taxon>Tylenchoidea</taxon>
        <taxon>Meloidogynidae</taxon>
        <taxon>Meloidogyninae</taxon>
        <taxon>Meloidogyne</taxon>
    </lineage>
</organism>
<dbReference type="Proteomes" id="UP001497535">
    <property type="component" value="Unassembled WGS sequence"/>
</dbReference>
<name>A0ACB0Z583_MELEN</name>
<reference evidence="1" key="1">
    <citation type="submission" date="2023-11" db="EMBL/GenBank/DDBJ databases">
        <authorList>
            <person name="Poullet M."/>
        </authorList>
    </citation>
    <scope>NUCLEOTIDE SEQUENCE</scope>
    <source>
        <strain evidence="1">E1834</strain>
    </source>
</reference>
<protein>
    <submittedName>
        <fullName evidence="1">Uncharacterized protein</fullName>
    </submittedName>
</protein>
<dbReference type="EMBL" id="CAVMJV010000025">
    <property type="protein sequence ID" value="CAK5074132.1"/>
    <property type="molecule type" value="Genomic_DNA"/>
</dbReference>
<sequence length="106" mass="12552">MRTIFADFSNSGYFTCGHSICGLSFLRVFFRSGPQVKCLYADFYIYGRFLRTFFLFLRTFFYLRTFFADFFLFFADIIICGHSLFLRIFLLAGVFCGHFTANFKFT</sequence>
<evidence type="ECO:0000313" key="1">
    <source>
        <dbReference type="EMBL" id="CAK5074132.1"/>
    </source>
</evidence>
<accession>A0ACB0Z583</accession>
<proteinExistence type="predicted"/>
<evidence type="ECO:0000313" key="2">
    <source>
        <dbReference type="Proteomes" id="UP001497535"/>
    </source>
</evidence>
<comment type="caution">
    <text evidence="1">The sequence shown here is derived from an EMBL/GenBank/DDBJ whole genome shotgun (WGS) entry which is preliminary data.</text>
</comment>